<feature type="transmembrane region" description="Helical" evidence="1">
    <location>
        <begin position="39"/>
        <end position="60"/>
    </location>
</feature>
<dbReference type="AlphaFoldDB" id="A0A2T3AE87"/>
<evidence type="ECO:0000313" key="2">
    <source>
        <dbReference type="EMBL" id="PSR93945.1"/>
    </source>
</evidence>
<gene>
    <name evidence="2" type="ORF">BD289DRAFT_167205</name>
</gene>
<sequence>MLPVNQDSSVLNLSLSARQSMRVPFLGRKTTRAGAIKDGLLLMLEVAVCFACWTGLTARWQKMTASWHELGSTERDPLPKEKQYRLTWVTVFWYSAGSSFFFSLVAGGRLIRIIP</sequence>
<evidence type="ECO:0000256" key="1">
    <source>
        <dbReference type="SAM" id="Phobius"/>
    </source>
</evidence>
<proteinExistence type="predicted"/>
<dbReference type="InParanoid" id="A0A2T3AE87"/>
<keyword evidence="1" id="KW-1133">Transmembrane helix</keyword>
<dbReference type="EMBL" id="KZ678403">
    <property type="protein sequence ID" value="PSR93945.1"/>
    <property type="molecule type" value="Genomic_DNA"/>
</dbReference>
<keyword evidence="1" id="KW-0812">Transmembrane</keyword>
<protein>
    <submittedName>
        <fullName evidence="2">Uncharacterized protein</fullName>
    </submittedName>
</protein>
<organism evidence="2 3">
    <name type="scientific">Coniella lustricola</name>
    <dbReference type="NCBI Taxonomy" id="2025994"/>
    <lineage>
        <taxon>Eukaryota</taxon>
        <taxon>Fungi</taxon>
        <taxon>Dikarya</taxon>
        <taxon>Ascomycota</taxon>
        <taxon>Pezizomycotina</taxon>
        <taxon>Sordariomycetes</taxon>
        <taxon>Sordariomycetidae</taxon>
        <taxon>Diaporthales</taxon>
        <taxon>Schizoparmaceae</taxon>
        <taxon>Coniella</taxon>
    </lineage>
</organism>
<accession>A0A2T3AE87</accession>
<evidence type="ECO:0000313" key="3">
    <source>
        <dbReference type="Proteomes" id="UP000241462"/>
    </source>
</evidence>
<keyword evidence="1" id="KW-0472">Membrane</keyword>
<keyword evidence="3" id="KW-1185">Reference proteome</keyword>
<reference evidence="2 3" key="1">
    <citation type="journal article" date="2018" name="Mycol. Prog.">
        <title>Coniella lustricola, a new species from submerged detritus.</title>
        <authorList>
            <person name="Raudabaugh D.B."/>
            <person name="Iturriaga T."/>
            <person name="Carver A."/>
            <person name="Mondo S."/>
            <person name="Pangilinan J."/>
            <person name="Lipzen A."/>
            <person name="He G."/>
            <person name="Amirebrahimi M."/>
            <person name="Grigoriev I.V."/>
            <person name="Miller A.N."/>
        </authorList>
    </citation>
    <scope>NUCLEOTIDE SEQUENCE [LARGE SCALE GENOMIC DNA]</scope>
    <source>
        <strain evidence="2 3">B22-T-1</strain>
    </source>
</reference>
<name>A0A2T3AE87_9PEZI</name>
<feature type="transmembrane region" description="Helical" evidence="1">
    <location>
        <begin position="91"/>
        <end position="111"/>
    </location>
</feature>
<dbReference type="Proteomes" id="UP000241462">
    <property type="component" value="Unassembled WGS sequence"/>
</dbReference>